<evidence type="ECO:0000313" key="16">
    <source>
        <dbReference type="Proteomes" id="UP000429958"/>
    </source>
</evidence>
<dbReference type="EMBL" id="VUMD01000010">
    <property type="protein sequence ID" value="MSS37395.1"/>
    <property type="molecule type" value="Genomic_DNA"/>
</dbReference>
<evidence type="ECO:0000256" key="10">
    <source>
        <dbReference type="ARBA" id="ARBA00023136"/>
    </source>
</evidence>
<dbReference type="PANTHER" id="PTHR30175:SF1">
    <property type="entry name" value="PTS SYSTEM ARBUTIN-, CELLOBIOSE-, AND SALICIN-SPECIFIC EIIBC COMPONENT-RELATED"/>
    <property type="match status" value="1"/>
</dbReference>
<dbReference type="GO" id="GO:0090589">
    <property type="term" value="F:protein-phosphocysteine-trehalose phosphotransferase system transporter activity"/>
    <property type="evidence" value="ECO:0007669"/>
    <property type="project" value="TreeGrafter"/>
</dbReference>
<keyword evidence="10 12" id="KW-0472">Membrane</keyword>
<feature type="transmembrane region" description="Helical" evidence="12">
    <location>
        <begin position="329"/>
        <end position="350"/>
    </location>
</feature>
<feature type="transmembrane region" description="Helical" evidence="12">
    <location>
        <begin position="149"/>
        <end position="169"/>
    </location>
</feature>
<feature type="transmembrane region" description="Helical" evidence="12">
    <location>
        <begin position="292"/>
        <end position="317"/>
    </location>
</feature>
<evidence type="ECO:0000256" key="6">
    <source>
        <dbReference type="ARBA" id="ARBA00022683"/>
    </source>
</evidence>
<feature type="domain" description="PTS EIIC type-1" evidence="14">
    <location>
        <begin position="109"/>
        <end position="459"/>
    </location>
</feature>
<evidence type="ECO:0000256" key="8">
    <source>
        <dbReference type="ARBA" id="ARBA00022777"/>
    </source>
</evidence>
<dbReference type="InterPro" id="IPR050558">
    <property type="entry name" value="PTS_Sugar-Specific_Components"/>
</dbReference>
<comment type="caution">
    <text evidence="15">The sequence shown here is derived from an EMBL/GenBank/DDBJ whole genome shotgun (WGS) entry which is preliminary data.</text>
</comment>
<evidence type="ECO:0000256" key="7">
    <source>
        <dbReference type="ARBA" id="ARBA00022692"/>
    </source>
</evidence>
<dbReference type="GO" id="GO:0015771">
    <property type="term" value="P:trehalose transport"/>
    <property type="evidence" value="ECO:0007669"/>
    <property type="project" value="TreeGrafter"/>
</dbReference>
<evidence type="ECO:0000313" key="15">
    <source>
        <dbReference type="EMBL" id="MSS37395.1"/>
    </source>
</evidence>
<dbReference type="InterPro" id="IPR013013">
    <property type="entry name" value="PTS_EIIC_1"/>
</dbReference>
<evidence type="ECO:0000256" key="12">
    <source>
        <dbReference type="SAM" id="Phobius"/>
    </source>
</evidence>
<evidence type="ECO:0000256" key="5">
    <source>
        <dbReference type="ARBA" id="ARBA00022679"/>
    </source>
</evidence>
<organism evidence="15 16">
    <name type="scientific">Clostridium porci</name>
    <dbReference type="NCBI Taxonomy" id="2605778"/>
    <lineage>
        <taxon>Bacteria</taxon>
        <taxon>Bacillati</taxon>
        <taxon>Bacillota</taxon>
        <taxon>Clostridia</taxon>
        <taxon>Eubacteriales</taxon>
        <taxon>Clostridiaceae</taxon>
        <taxon>Clostridium</taxon>
    </lineage>
</organism>
<dbReference type="Pfam" id="PF02378">
    <property type="entry name" value="PTS_EIIC"/>
    <property type="match status" value="1"/>
</dbReference>
<dbReference type="InterPro" id="IPR001996">
    <property type="entry name" value="PTS_IIB_1"/>
</dbReference>
<feature type="active site" description="Phosphocysteine intermediate; for EIIB activity" evidence="11">
    <location>
        <position position="24"/>
    </location>
</feature>
<feature type="transmembrane region" description="Helical" evidence="12">
    <location>
        <begin position="362"/>
        <end position="383"/>
    </location>
</feature>
<evidence type="ECO:0000256" key="2">
    <source>
        <dbReference type="ARBA" id="ARBA00022448"/>
    </source>
</evidence>
<feature type="domain" description="PTS EIIB type-1" evidence="13">
    <location>
        <begin position="2"/>
        <end position="84"/>
    </location>
</feature>
<dbReference type="InterPro" id="IPR018113">
    <property type="entry name" value="PTrfase_EIIB_Cys"/>
</dbReference>
<comment type="subcellular location">
    <subcellularLocation>
        <location evidence="1">Cell membrane</location>
        <topology evidence="1">Multi-pass membrane protein</topology>
    </subcellularLocation>
</comment>
<protein>
    <recommendedName>
        <fullName evidence="17">PTS system beta-glucoside-specific EIIBCA component</fullName>
    </recommendedName>
</protein>
<dbReference type="PROSITE" id="PS51098">
    <property type="entry name" value="PTS_EIIB_TYPE_1"/>
    <property type="match status" value="1"/>
</dbReference>
<feature type="transmembrane region" description="Helical" evidence="12">
    <location>
        <begin position="433"/>
        <end position="454"/>
    </location>
</feature>
<keyword evidence="2" id="KW-0813">Transport</keyword>
<feature type="transmembrane region" description="Helical" evidence="12">
    <location>
        <begin position="217"/>
        <end position="234"/>
    </location>
</feature>
<feature type="transmembrane region" description="Helical" evidence="12">
    <location>
        <begin position="181"/>
        <end position="205"/>
    </location>
</feature>
<keyword evidence="9 12" id="KW-1133">Transmembrane helix</keyword>
<keyword evidence="3" id="KW-1003">Cell membrane</keyword>
<name>A0A7X2NM27_9CLOT</name>
<dbReference type="Gene3D" id="3.30.1360.60">
    <property type="entry name" value="Glucose permease domain IIB"/>
    <property type="match status" value="1"/>
</dbReference>
<gene>
    <name evidence="15" type="ORF">FYJ39_12610</name>
</gene>
<dbReference type="GO" id="GO:0009401">
    <property type="term" value="P:phosphoenolpyruvate-dependent sugar phosphotransferase system"/>
    <property type="evidence" value="ECO:0007669"/>
    <property type="project" value="UniProtKB-KW"/>
</dbReference>
<sequence>MDKLTDQILEAVGGDENIVNLTHCQTRLRFELRDQSIPKEEAIKKLKGVAGVVVKGNQFQIVIGTQVADYYNSIIPKISAVNAENKVREAETDTKKERGCKGKMNAVLDYLSGSLTPIIPILLVSSLCKMVAAVIGPSLLGIVSDTTDIYTLFNLAGSVGFYFLPIFVGSSAAKKLQCSQAMGMLLGAVLVYPGFIELAAAGTSFSVYGIPCKLQDYNSTVLPIILTIWIMSYVEKLFRTFTPNVLKVFLVPLGTLLVMLPLELCVLAPLGSVLGTYICNAIISLNSVAAPLAVAVVAATFPLLVATGMHPVLFTYLFVTFPQLGCDSFLEPAILAVSWAFAGVTLACAVKFKKKDNKAMTISYFTTWLLGGVGEPIIYGLMIPYRTPLIATMIAGAMNGLIAGTLHLTAYILNTSNGIYLPPAFVGGDAKNYIALVIAVAGGLVLGFITMMFFKVKED</sequence>
<evidence type="ECO:0000256" key="4">
    <source>
        <dbReference type="ARBA" id="ARBA00022597"/>
    </source>
</evidence>
<keyword evidence="7 12" id="KW-0812">Transmembrane</keyword>
<evidence type="ECO:0000256" key="11">
    <source>
        <dbReference type="PROSITE-ProRule" id="PRU00421"/>
    </source>
</evidence>
<keyword evidence="8" id="KW-0418">Kinase</keyword>
<evidence type="ECO:0008006" key="17">
    <source>
        <dbReference type="Google" id="ProtNLM"/>
    </source>
</evidence>
<dbReference type="CDD" id="cd00212">
    <property type="entry name" value="PTS_IIB_glc"/>
    <property type="match status" value="1"/>
</dbReference>
<dbReference type="AlphaFoldDB" id="A0A7X2NM27"/>
<dbReference type="PROSITE" id="PS01035">
    <property type="entry name" value="PTS_EIIB_TYPE_1_CYS"/>
    <property type="match status" value="1"/>
</dbReference>
<feature type="transmembrane region" description="Helical" evidence="12">
    <location>
        <begin position="121"/>
        <end position="143"/>
    </location>
</feature>
<dbReference type="Proteomes" id="UP000429958">
    <property type="component" value="Unassembled WGS sequence"/>
</dbReference>
<keyword evidence="6" id="KW-0598">Phosphotransferase system</keyword>
<accession>A0A7X2NM27</accession>
<evidence type="ECO:0000256" key="1">
    <source>
        <dbReference type="ARBA" id="ARBA00004651"/>
    </source>
</evidence>
<reference evidence="15 16" key="1">
    <citation type="submission" date="2019-08" db="EMBL/GenBank/DDBJ databases">
        <title>In-depth cultivation of the pig gut microbiome towards novel bacterial diversity and tailored functional studies.</title>
        <authorList>
            <person name="Wylensek D."/>
            <person name="Hitch T.C.A."/>
            <person name="Clavel T."/>
        </authorList>
    </citation>
    <scope>NUCLEOTIDE SEQUENCE [LARGE SCALE GENOMIC DNA]</scope>
    <source>
        <strain evidence="15 16">WCA-389-WT-23D1</strain>
    </source>
</reference>
<proteinExistence type="predicted"/>
<keyword evidence="5" id="KW-0808">Transferase</keyword>
<dbReference type="FunFam" id="3.30.1360.60:FF:000001">
    <property type="entry name" value="PTS system glucose-specific IIBC component PtsG"/>
    <property type="match status" value="1"/>
</dbReference>
<evidence type="ECO:0000256" key="9">
    <source>
        <dbReference type="ARBA" id="ARBA00022989"/>
    </source>
</evidence>
<dbReference type="GO" id="GO:0016301">
    <property type="term" value="F:kinase activity"/>
    <property type="evidence" value="ECO:0007669"/>
    <property type="project" value="UniProtKB-KW"/>
</dbReference>
<dbReference type="SUPFAM" id="SSF55604">
    <property type="entry name" value="Glucose permease domain IIB"/>
    <property type="match status" value="1"/>
</dbReference>
<evidence type="ECO:0000259" key="14">
    <source>
        <dbReference type="PROSITE" id="PS51103"/>
    </source>
</evidence>
<keyword evidence="16" id="KW-1185">Reference proteome</keyword>
<dbReference type="PROSITE" id="PS51103">
    <property type="entry name" value="PTS_EIIC_TYPE_1"/>
    <property type="match status" value="1"/>
</dbReference>
<feature type="transmembrane region" description="Helical" evidence="12">
    <location>
        <begin position="241"/>
        <end position="260"/>
    </location>
</feature>
<dbReference type="InterPro" id="IPR036878">
    <property type="entry name" value="Glu_permease_IIB"/>
</dbReference>
<feature type="transmembrane region" description="Helical" evidence="12">
    <location>
        <begin position="389"/>
        <end position="413"/>
    </location>
</feature>
<dbReference type="GO" id="GO:0008982">
    <property type="term" value="F:protein-N(PI)-phosphohistidine-sugar phosphotransferase activity"/>
    <property type="evidence" value="ECO:0007669"/>
    <property type="project" value="InterPro"/>
</dbReference>
<keyword evidence="4" id="KW-0762">Sugar transport</keyword>
<dbReference type="InterPro" id="IPR003352">
    <property type="entry name" value="PTS_EIIC"/>
</dbReference>
<dbReference type="GO" id="GO:0005886">
    <property type="term" value="C:plasma membrane"/>
    <property type="evidence" value="ECO:0007669"/>
    <property type="project" value="UniProtKB-SubCell"/>
</dbReference>
<dbReference type="Pfam" id="PF00367">
    <property type="entry name" value="PTS_EIIB"/>
    <property type="match status" value="1"/>
</dbReference>
<evidence type="ECO:0000256" key="3">
    <source>
        <dbReference type="ARBA" id="ARBA00022475"/>
    </source>
</evidence>
<evidence type="ECO:0000259" key="13">
    <source>
        <dbReference type="PROSITE" id="PS51098"/>
    </source>
</evidence>
<dbReference type="PANTHER" id="PTHR30175">
    <property type="entry name" value="PHOSPHOTRANSFERASE SYSTEM TRANSPORT PROTEIN"/>
    <property type="match status" value="1"/>
</dbReference>